<feature type="chain" id="PRO_5044579398" evidence="2">
    <location>
        <begin position="27"/>
        <end position="365"/>
    </location>
</feature>
<feature type="compositionally biased region" description="Acidic residues" evidence="1">
    <location>
        <begin position="146"/>
        <end position="158"/>
    </location>
</feature>
<dbReference type="Proteomes" id="UP000694846">
    <property type="component" value="Unplaced"/>
</dbReference>
<protein>
    <submittedName>
        <fullName evidence="3 5">Uncharacterized protein</fullName>
    </submittedName>
</protein>
<feature type="compositionally biased region" description="Polar residues" evidence="1">
    <location>
        <begin position="162"/>
        <end position="179"/>
    </location>
</feature>
<dbReference type="RefSeq" id="XP_025414480.1">
    <property type="nucleotide sequence ID" value="XM_025558695.1"/>
</dbReference>
<feature type="compositionally biased region" description="Basic residues" evidence="1">
    <location>
        <begin position="217"/>
        <end position="232"/>
    </location>
</feature>
<keyword evidence="4" id="KW-1185">Reference proteome</keyword>
<feature type="compositionally biased region" description="Basic and acidic residues" evidence="1">
    <location>
        <begin position="77"/>
        <end position="95"/>
    </location>
</feature>
<evidence type="ECO:0000256" key="2">
    <source>
        <dbReference type="SAM" id="SignalP"/>
    </source>
</evidence>
<sequence>MTVMFSKLWLLAVVFVAFLYQDGLRGNGVFCRIYEPTVKENKQVKDISRQEIDVSASETENRSVTDDDDSGGTSEGSHSETGRGFRVESSKRKNDFDDEGKEDDNEYEGNDFGANTHDDEDDVKPKRNHDARIKASLKNNRRDKTYDDDDGEDEEEVDVSYNKKQSASKNPNIYNNTATGKHAIGKVNDQKNYKSTVKNHLIRRNSKSNSENNVKNNRTRKSNMNKNKHGKRLQSEEDENEDKEEENSEEINEVYNETEEEEEFEPSMTIITGSPKNIVNFLNKEVSPFKMDTRKSNNELRQKIERARKINLSRNHGAGPKGDIYVYMHNVIRRNPRKNISKKFQRSRGLVSIVKDLLIPLIHRG</sequence>
<feature type="compositionally biased region" description="Basic and acidic residues" evidence="1">
    <location>
        <begin position="43"/>
        <end position="52"/>
    </location>
</feature>
<evidence type="ECO:0000313" key="3">
    <source>
        <dbReference type="EMBL" id="MBY85997.1"/>
    </source>
</evidence>
<proteinExistence type="predicted"/>
<evidence type="ECO:0000256" key="1">
    <source>
        <dbReference type="SAM" id="MobiDB-lite"/>
    </source>
</evidence>
<feature type="compositionally biased region" description="Acidic residues" evidence="1">
    <location>
        <begin position="236"/>
        <end position="265"/>
    </location>
</feature>
<dbReference type="GeneID" id="112686434"/>
<dbReference type="EMBL" id="GGMS01016794">
    <property type="protein sequence ID" value="MBY85997.1"/>
    <property type="molecule type" value="Transcribed_RNA"/>
</dbReference>
<gene>
    <name evidence="5" type="primary">LOC112686434</name>
    <name evidence="3" type="ORF">g.168467</name>
</gene>
<feature type="signal peptide" evidence="2">
    <location>
        <begin position="1"/>
        <end position="26"/>
    </location>
</feature>
<reference evidence="5" key="2">
    <citation type="submission" date="2025-04" db="UniProtKB">
        <authorList>
            <consortium name="RefSeq"/>
        </authorList>
    </citation>
    <scope>IDENTIFICATION</scope>
    <source>
        <tissue evidence="5">Whole body</tissue>
    </source>
</reference>
<evidence type="ECO:0000313" key="4">
    <source>
        <dbReference type="Proteomes" id="UP000694846"/>
    </source>
</evidence>
<evidence type="ECO:0000313" key="5">
    <source>
        <dbReference type="RefSeq" id="XP_025414480.1"/>
    </source>
</evidence>
<dbReference type="OrthoDB" id="10675145at2759"/>
<dbReference type="AlphaFoldDB" id="A0A2S2R7H2"/>
<feature type="region of interest" description="Disordered" evidence="1">
    <location>
        <begin position="43"/>
        <end position="269"/>
    </location>
</feature>
<feature type="compositionally biased region" description="Acidic residues" evidence="1">
    <location>
        <begin position="96"/>
        <end position="109"/>
    </location>
</feature>
<accession>A0A2S2R7H2</accession>
<organism evidence="3">
    <name type="scientific">Sipha flava</name>
    <name type="common">yellow sugarcane aphid</name>
    <dbReference type="NCBI Taxonomy" id="143950"/>
    <lineage>
        <taxon>Eukaryota</taxon>
        <taxon>Metazoa</taxon>
        <taxon>Ecdysozoa</taxon>
        <taxon>Arthropoda</taxon>
        <taxon>Hexapoda</taxon>
        <taxon>Insecta</taxon>
        <taxon>Pterygota</taxon>
        <taxon>Neoptera</taxon>
        <taxon>Paraneoptera</taxon>
        <taxon>Hemiptera</taxon>
        <taxon>Sternorrhyncha</taxon>
        <taxon>Aphidomorpha</taxon>
        <taxon>Aphidoidea</taxon>
        <taxon>Aphididae</taxon>
        <taxon>Sipha</taxon>
    </lineage>
</organism>
<keyword evidence="2" id="KW-0732">Signal</keyword>
<feature type="compositionally biased region" description="Low complexity" evidence="1">
    <location>
        <begin position="207"/>
        <end position="216"/>
    </location>
</feature>
<name>A0A2S2R7H2_9HEMI</name>
<feature type="compositionally biased region" description="Basic and acidic residues" evidence="1">
    <location>
        <begin position="123"/>
        <end position="133"/>
    </location>
</feature>
<reference evidence="3" key="1">
    <citation type="submission" date="2018-04" db="EMBL/GenBank/DDBJ databases">
        <title>Transcriptome assembly of Sipha flava.</title>
        <authorList>
            <person name="Scully E.D."/>
            <person name="Geib S.M."/>
            <person name="Palmer N.A."/>
            <person name="Koch K."/>
            <person name="Bradshaw J."/>
            <person name="Heng-Moss T."/>
            <person name="Sarath G."/>
        </authorList>
    </citation>
    <scope>NUCLEOTIDE SEQUENCE</scope>
</reference>